<proteinExistence type="predicted"/>
<organism evidence="2 3">
    <name type="scientific">Prochlorococcus marinus (strain MIT 9211)</name>
    <dbReference type="NCBI Taxonomy" id="93059"/>
    <lineage>
        <taxon>Bacteria</taxon>
        <taxon>Bacillati</taxon>
        <taxon>Cyanobacteriota</taxon>
        <taxon>Cyanophyceae</taxon>
        <taxon>Synechococcales</taxon>
        <taxon>Prochlorococcaceae</taxon>
        <taxon>Prochlorococcus</taxon>
    </lineage>
</organism>
<dbReference type="eggNOG" id="ENOG5032HVE">
    <property type="taxonomic scope" value="Bacteria"/>
</dbReference>
<evidence type="ECO:0000313" key="3">
    <source>
        <dbReference type="Proteomes" id="UP000000788"/>
    </source>
</evidence>
<dbReference type="HOGENOM" id="CLU_2603169_0_0_3"/>
<feature type="transmembrane region" description="Helical" evidence="1">
    <location>
        <begin position="27"/>
        <end position="54"/>
    </location>
</feature>
<dbReference type="Proteomes" id="UP000000788">
    <property type="component" value="Chromosome"/>
</dbReference>
<reference evidence="2 3" key="1">
    <citation type="journal article" date="2007" name="PLoS Genet.">
        <title>Patterns and implications of gene gain and loss in the evolution of Prochlorococcus.</title>
        <authorList>
            <person name="Kettler G.C."/>
            <person name="Martiny A.C."/>
            <person name="Huang K."/>
            <person name="Zucker J."/>
            <person name="Coleman M.L."/>
            <person name="Rodrigue S."/>
            <person name="Chen F."/>
            <person name="Lapidus A."/>
            <person name="Ferriera S."/>
            <person name="Johnson J."/>
            <person name="Steglich C."/>
            <person name="Church G.M."/>
            <person name="Richardson P."/>
            <person name="Chisholm S.W."/>
        </authorList>
    </citation>
    <scope>NUCLEOTIDE SEQUENCE [LARGE SCALE GENOMIC DNA]</scope>
    <source>
        <strain evidence="3">MIT 9211</strain>
    </source>
</reference>
<dbReference type="STRING" id="93059.P9211_11491"/>
<keyword evidence="1" id="KW-0472">Membrane</keyword>
<keyword evidence="3" id="KW-1185">Reference proteome</keyword>
<dbReference type="KEGG" id="pmj:P9211_11491"/>
<evidence type="ECO:0000313" key="2">
    <source>
        <dbReference type="EMBL" id="ABX09080.1"/>
    </source>
</evidence>
<evidence type="ECO:0000256" key="1">
    <source>
        <dbReference type="SAM" id="Phobius"/>
    </source>
</evidence>
<keyword evidence="1" id="KW-0812">Transmembrane</keyword>
<sequence length="79" mass="9074">MGTSTQNSKQMIFKKGSQDELYKSKSLVSLAIFSILIFFILFLESIIILISIFWKGILKKEVLSKRSNIGFDIEIIQRS</sequence>
<gene>
    <name evidence="2" type="ordered locus">P9211_11491</name>
</gene>
<protein>
    <submittedName>
        <fullName evidence="2">Uncharacterized protein</fullName>
    </submittedName>
</protein>
<dbReference type="AlphaFoldDB" id="A9BB68"/>
<dbReference type="EMBL" id="CP000878">
    <property type="protein sequence ID" value="ABX09080.1"/>
    <property type="molecule type" value="Genomic_DNA"/>
</dbReference>
<accession>A9BB68</accession>
<name>A9BB68_PROM4</name>
<keyword evidence="1" id="KW-1133">Transmembrane helix</keyword>